<feature type="chain" id="PRO_5046986785" evidence="2">
    <location>
        <begin position="29"/>
        <end position="261"/>
    </location>
</feature>
<feature type="region of interest" description="Disordered" evidence="1">
    <location>
        <begin position="170"/>
        <end position="261"/>
    </location>
</feature>
<reference evidence="4 5" key="1">
    <citation type="submission" date="2024-06" db="EMBL/GenBank/DDBJ databases">
        <title>The Natural Products Discovery Center: Release of the First 8490 Sequenced Strains for Exploring Actinobacteria Biosynthetic Diversity.</title>
        <authorList>
            <person name="Kalkreuter E."/>
            <person name="Kautsar S.A."/>
            <person name="Yang D."/>
            <person name="Bader C.D."/>
            <person name="Teijaro C.N."/>
            <person name="Fluegel L."/>
            <person name="Davis C.M."/>
            <person name="Simpson J.R."/>
            <person name="Lauterbach L."/>
            <person name="Steele A.D."/>
            <person name="Gui C."/>
            <person name="Meng S."/>
            <person name="Li G."/>
            <person name="Viehrig K."/>
            <person name="Ye F."/>
            <person name="Su P."/>
            <person name="Kiefer A.F."/>
            <person name="Nichols A."/>
            <person name="Cepeda A.J."/>
            <person name="Yan W."/>
            <person name="Fan B."/>
            <person name="Jiang Y."/>
            <person name="Adhikari A."/>
            <person name="Zheng C.-J."/>
            <person name="Schuster L."/>
            <person name="Cowan T.M."/>
            <person name="Smanski M.J."/>
            <person name="Chevrette M.G."/>
            <person name="De Carvalho L.P.S."/>
            <person name="Shen B."/>
        </authorList>
    </citation>
    <scope>NUCLEOTIDE SEQUENCE [LARGE SCALE GENOMIC DNA]</scope>
    <source>
        <strain evidence="4 5">NPDC005137</strain>
    </source>
</reference>
<dbReference type="PROSITE" id="PS51318">
    <property type="entry name" value="TAT"/>
    <property type="match status" value="1"/>
</dbReference>
<organism evidence="4 5">
    <name type="scientific">Streptomyces sp. 900116325</name>
    <dbReference type="NCBI Taxonomy" id="3154295"/>
    <lineage>
        <taxon>Bacteria</taxon>
        <taxon>Bacillati</taxon>
        <taxon>Actinomycetota</taxon>
        <taxon>Actinomycetes</taxon>
        <taxon>Kitasatosporales</taxon>
        <taxon>Streptomycetaceae</taxon>
        <taxon>Streptomyces</taxon>
    </lineage>
</organism>
<dbReference type="PROSITE" id="PS51841">
    <property type="entry name" value="LTD"/>
    <property type="match status" value="1"/>
</dbReference>
<feature type="domain" description="LTD" evidence="3">
    <location>
        <begin position="34"/>
        <end position="152"/>
    </location>
</feature>
<evidence type="ECO:0000256" key="2">
    <source>
        <dbReference type="SAM" id="SignalP"/>
    </source>
</evidence>
<accession>A0ABV2UEM9</accession>
<dbReference type="SUPFAM" id="SSF74853">
    <property type="entry name" value="Lamin A/C globular tail domain"/>
    <property type="match status" value="1"/>
</dbReference>
<gene>
    <name evidence="4" type="ORF">ABZV61_26745</name>
</gene>
<dbReference type="EMBL" id="JBEXIP010000024">
    <property type="protein sequence ID" value="MET8436315.1"/>
    <property type="molecule type" value="Genomic_DNA"/>
</dbReference>
<dbReference type="InterPro" id="IPR036415">
    <property type="entry name" value="Lamin_tail_dom_sf"/>
</dbReference>
<feature type="signal peptide" evidence="2">
    <location>
        <begin position="1"/>
        <end position="28"/>
    </location>
</feature>
<evidence type="ECO:0000259" key="3">
    <source>
        <dbReference type="PROSITE" id="PS51841"/>
    </source>
</evidence>
<keyword evidence="2" id="KW-0732">Signal</keyword>
<dbReference type="RefSeq" id="WP_356711299.1">
    <property type="nucleotide sequence ID" value="NZ_JBEXIP010000024.1"/>
</dbReference>
<protein>
    <submittedName>
        <fullName evidence="4">Lamin tail domain-containing protein</fullName>
    </submittedName>
</protein>
<evidence type="ECO:0000313" key="4">
    <source>
        <dbReference type="EMBL" id="MET8436315.1"/>
    </source>
</evidence>
<dbReference type="InterPro" id="IPR001322">
    <property type="entry name" value="Lamin_tail_dom"/>
</dbReference>
<evidence type="ECO:0000256" key="1">
    <source>
        <dbReference type="SAM" id="MobiDB-lite"/>
    </source>
</evidence>
<evidence type="ECO:0000313" key="5">
    <source>
        <dbReference type="Proteomes" id="UP001550044"/>
    </source>
</evidence>
<name>A0ABV2UEM9_9ACTN</name>
<dbReference type="Gene3D" id="2.60.40.1260">
    <property type="entry name" value="Lamin Tail domain"/>
    <property type="match status" value="1"/>
</dbReference>
<dbReference type="Pfam" id="PF00932">
    <property type="entry name" value="LTD"/>
    <property type="match status" value="1"/>
</dbReference>
<dbReference type="InterPro" id="IPR006311">
    <property type="entry name" value="TAT_signal"/>
</dbReference>
<proteinExistence type="predicted"/>
<dbReference type="Proteomes" id="UP001550044">
    <property type="component" value="Unassembled WGS sequence"/>
</dbReference>
<sequence>MSRSARRFTASVLAAGALVAAAALPAAADDHGHDRGRYTSYSPVVLGQIQYDSPGRDDGSNRSLNDEWVTVTNTSRQTVNLRGWTLSDESRRTYRFDLRLAGRSSVRVHTGIGRDNGYDVYQDLRRYVWDNSDTATLRDSRGYTVDSKSWGRQHIGYGLGSILGYGLGLGHDRDRGRDNRRDNRRDHGRDHGRDNGRDHGRDHGRDNGRDHGRDHGQDNGRDHGRDHGQDNGRDNGRDHGRDNPRDNGRDNARDHDRGGRR</sequence>
<keyword evidence="5" id="KW-1185">Reference proteome</keyword>
<comment type="caution">
    <text evidence="4">The sequence shown here is derived from an EMBL/GenBank/DDBJ whole genome shotgun (WGS) entry which is preliminary data.</text>
</comment>